<sequence>MKAAFRPLTQAHALEIANEWKYDGIYSFYDMTADPEDYEGFVDADLRNKNDHYEVLENENLIGFFCVIREGASIEIGLGMRPDLCGKGKGRQFLEQILAFIERNYEFDKLIMNVASFNQRAIKVYHSCGFLDSELIKRSSNGGIYEFLTLIKKA</sequence>
<gene>
    <name evidence="2" type="ORF">H9813_06805</name>
</gene>
<organism evidence="2 3">
    <name type="scientific">Candidatus Allofournierella merdipullorum</name>
    <dbReference type="NCBI Taxonomy" id="2838595"/>
    <lineage>
        <taxon>Bacteria</taxon>
        <taxon>Bacillati</taxon>
        <taxon>Bacillota</taxon>
        <taxon>Clostridia</taxon>
        <taxon>Eubacteriales</taxon>
        <taxon>Oscillospiraceae</taxon>
        <taxon>Allofournierella</taxon>
    </lineage>
</organism>
<dbReference type="InterPro" id="IPR016181">
    <property type="entry name" value="Acyl_CoA_acyltransferase"/>
</dbReference>
<evidence type="ECO:0000313" key="2">
    <source>
        <dbReference type="EMBL" id="HIZ30921.1"/>
    </source>
</evidence>
<reference evidence="2" key="2">
    <citation type="submission" date="2021-04" db="EMBL/GenBank/DDBJ databases">
        <authorList>
            <person name="Gilroy R."/>
        </authorList>
    </citation>
    <scope>NUCLEOTIDE SEQUENCE</scope>
    <source>
        <strain evidence="2">ChiGjej4B4-18154</strain>
    </source>
</reference>
<dbReference type="RefSeq" id="WP_394967932.1">
    <property type="nucleotide sequence ID" value="NZ_CALXHM010000012.1"/>
</dbReference>
<dbReference type="Pfam" id="PF13302">
    <property type="entry name" value="Acetyltransf_3"/>
    <property type="match status" value="1"/>
</dbReference>
<name>A0A9D2IZE5_9FIRM</name>
<dbReference type="InterPro" id="IPR000182">
    <property type="entry name" value="GNAT_dom"/>
</dbReference>
<accession>A0A9D2IZE5</accession>
<dbReference type="Proteomes" id="UP000824035">
    <property type="component" value="Unassembled WGS sequence"/>
</dbReference>
<dbReference type="GO" id="GO:0016747">
    <property type="term" value="F:acyltransferase activity, transferring groups other than amino-acyl groups"/>
    <property type="evidence" value="ECO:0007669"/>
    <property type="project" value="InterPro"/>
</dbReference>
<comment type="caution">
    <text evidence="2">The sequence shown here is derived from an EMBL/GenBank/DDBJ whole genome shotgun (WGS) entry which is preliminary data.</text>
</comment>
<dbReference type="SUPFAM" id="SSF55729">
    <property type="entry name" value="Acyl-CoA N-acyltransferases (Nat)"/>
    <property type="match status" value="1"/>
</dbReference>
<dbReference type="EMBL" id="DXBV01000063">
    <property type="protein sequence ID" value="HIZ30921.1"/>
    <property type="molecule type" value="Genomic_DNA"/>
</dbReference>
<reference evidence="2" key="1">
    <citation type="journal article" date="2021" name="PeerJ">
        <title>Extensive microbial diversity within the chicken gut microbiome revealed by metagenomics and culture.</title>
        <authorList>
            <person name="Gilroy R."/>
            <person name="Ravi A."/>
            <person name="Getino M."/>
            <person name="Pursley I."/>
            <person name="Horton D.L."/>
            <person name="Alikhan N.F."/>
            <person name="Baker D."/>
            <person name="Gharbi K."/>
            <person name="Hall N."/>
            <person name="Watson M."/>
            <person name="Adriaenssens E.M."/>
            <person name="Foster-Nyarko E."/>
            <person name="Jarju S."/>
            <person name="Secka A."/>
            <person name="Antonio M."/>
            <person name="Oren A."/>
            <person name="Chaudhuri R.R."/>
            <person name="La Ragione R."/>
            <person name="Hildebrand F."/>
            <person name="Pallen M.J."/>
        </authorList>
    </citation>
    <scope>NUCLEOTIDE SEQUENCE</scope>
    <source>
        <strain evidence="2">ChiGjej4B4-18154</strain>
    </source>
</reference>
<dbReference type="Gene3D" id="3.40.630.30">
    <property type="match status" value="1"/>
</dbReference>
<proteinExistence type="predicted"/>
<dbReference type="AlphaFoldDB" id="A0A9D2IZE5"/>
<evidence type="ECO:0000313" key="3">
    <source>
        <dbReference type="Proteomes" id="UP000824035"/>
    </source>
</evidence>
<dbReference type="PROSITE" id="PS51186">
    <property type="entry name" value="GNAT"/>
    <property type="match status" value="1"/>
</dbReference>
<protein>
    <submittedName>
        <fullName evidence="2">GNAT family N-acetyltransferase</fullName>
    </submittedName>
</protein>
<feature type="domain" description="N-acetyltransferase" evidence="1">
    <location>
        <begin position="3"/>
        <end position="151"/>
    </location>
</feature>
<evidence type="ECO:0000259" key="1">
    <source>
        <dbReference type="PROSITE" id="PS51186"/>
    </source>
</evidence>